<organism evidence="1 2">
    <name type="scientific">Trichuris trichiura</name>
    <name type="common">Whipworm</name>
    <name type="synonym">Trichocephalus trichiurus</name>
    <dbReference type="NCBI Taxonomy" id="36087"/>
    <lineage>
        <taxon>Eukaryota</taxon>
        <taxon>Metazoa</taxon>
        <taxon>Ecdysozoa</taxon>
        <taxon>Nematoda</taxon>
        <taxon>Enoplea</taxon>
        <taxon>Dorylaimia</taxon>
        <taxon>Trichinellida</taxon>
        <taxon>Trichuridae</taxon>
        <taxon>Trichuris</taxon>
    </lineage>
</organism>
<dbReference type="Proteomes" id="UP000030665">
    <property type="component" value="Unassembled WGS sequence"/>
</dbReference>
<protein>
    <submittedName>
        <fullName evidence="1">Uncharacterized protein</fullName>
    </submittedName>
</protein>
<proteinExistence type="predicted"/>
<sequence>MTSPSGVSTSPLKEQEARTYSCTGEEILAKIAEILGAHYPSYLRLLKRWFYRRERKPVTMSAQLEKASKTVAKLPQEISRDIVFHILMWTNGISAFGRNAREYLIDAIEMELKTLMEELVKIRRFRASIVGGNDTSSSADSSKVIMWSHLNDLVDAIDTQHFSPRPRMAY</sequence>
<dbReference type="EMBL" id="HG806107">
    <property type="protein sequence ID" value="CDW57024.1"/>
    <property type="molecule type" value="Genomic_DNA"/>
</dbReference>
<accession>A0A077ZB05</accession>
<dbReference type="AlphaFoldDB" id="A0A077ZB05"/>
<keyword evidence="2" id="KW-1185">Reference proteome</keyword>
<evidence type="ECO:0000313" key="1">
    <source>
        <dbReference type="EMBL" id="CDW57024.1"/>
    </source>
</evidence>
<evidence type="ECO:0000313" key="2">
    <source>
        <dbReference type="Proteomes" id="UP000030665"/>
    </source>
</evidence>
<gene>
    <name evidence="1" type="ORF">TTRE_0000530701</name>
</gene>
<reference evidence="1" key="2">
    <citation type="submission" date="2014-03" db="EMBL/GenBank/DDBJ databases">
        <title>The whipworm genome and dual-species transcriptomics of an intimate host-pathogen interaction.</title>
        <authorList>
            <person name="Foth B.J."/>
            <person name="Tsai I.J."/>
            <person name="Reid A.J."/>
            <person name="Bancroft A.J."/>
            <person name="Nichol S."/>
            <person name="Tracey A."/>
            <person name="Holroyd N."/>
            <person name="Cotton J.A."/>
            <person name="Stanley E.J."/>
            <person name="Zarowiecki M."/>
            <person name="Liu J.Z."/>
            <person name="Huckvale T."/>
            <person name="Cooper P.J."/>
            <person name="Grencis R.K."/>
            <person name="Berriman M."/>
        </authorList>
    </citation>
    <scope>NUCLEOTIDE SEQUENCE [LARGE SCALE GENOMIC DNA]</scope>
</reference>
<reference evidence="1" key="1">
    <citation type="submission" date="2014-01" db="EMBL/GenBank/DDBJ databases">
        <authorList>
            <person name="Aslett M."/>
        </authorList>
    </citation>
    <scope>NUCLEOTIDE SEQUENCE</scope>
</reference>
<name>A0A077ZB05_TRITR</name>
<dbReference type="OrthoDB" id="10383858at2759"/>